<dbReference type="CDD" id="cd03445">
    <property type="entry name" value="Thioesterase_II_repeat2"/>
    <property type="match status" value="1"/>
</dbReference>
<dbReference type="RefSeq" id="WP_295687634.1">
    <property type="nucleotide sequence ID" value="NZ_BAABGL010000010.1"/>
</dbReference>
<dbReference type="Proteomes" id="UP001500642">
    <property type="component" value="Unassembled WGS sequence"/>
</dbReference>
<accession>A0ABP8JGA5</accession>
<evidence type="ECO:0000256" key="1">
    <source>
        <dbReference type="ARBA" id="ARBA00006538"/>
    </source>
</evidence>
<name>A0ABP8JGA5_9MICO</name>
<dbReference type="EMBL" id="BAABGL010000010">
    <property type="protein sequence ID" value="GAA4390314.1"/>
    <property type="molecule type" value="Genomic_DNA"/>
</dbReference>
<dbReference type="PANTHER" id="PTHR11066">
    <property type="entry name" value="ACYL-COA THIOESTERASE"/>
    <property type="match status" value="1"/>
</dbReference>
<evidence type="ECO:0000256" key="2">
    <source>
        <dbReference type="ARBA" id="ARBA00022801"/>
    </source>
</evidence>
<dbReference type="InterPro" id="IPR049449">
    <property type="entry name" value="TesB_ACOT8-like_N"/>
</dbReference>
<reference evidence="6" key="1">
    <citation type="journal article" date="2019" name="Int. J. Syst. Evol. Microbiol.">
        <title>The Global Catalogue of Microorganisms (GCM) 10K type strain sequencing project: providing services to taxonomists for standard genome sequencing and annotation.</title>
        <authorList>
            <consortium name="The Broad Institute Genomics Platform"/>
            <consortium name="The Broad Institute Genome Sequencing Center for Infectious Disease"/>
            <person name="Wu L."/>
            <person name="Ma J."/>
        </authorList>
    </citation>
    <scope>NUCLEOTIDE SEQUENCE [LARGE SCALE GENOMIC DNA]</scope>
    <source>
        <strain evidence="6">JCM 17808</strain>
    </source>
</reference>
<evidence type="ECO:0000313" key="5">
    <source>
        <dbReference type="EMBL" id="GAA4390314.1"/>
    </source>
</evidence>
<evidence type="ECO:0000259" key="4">
    <source>
        <dbReference type="Pfam" id="PF13622"/>
    </source>
</evidence>
<dbReference type="SUPFAM" id="SSF54637">
    <property type="entry name" value="Thioesterase/thiol ester dehydrase-isomerase"/>
    <property type="match status" value="2"/>
</dbReference>
<dbReference type="InterPro" id="IPR003703">
    <property type="entry name" value="Acyl_CoA_thio"/>
</dbReference>
<dbReference type="Pfam" id="PF13622">
    <property type="entry name" value="4HBT_3"/>
    <property type="match status" value="1"/>
</dbReference>
<dbReference type="PANTHER" id="PTHR11066:SF34">
    <property type="entry name" value="ACYL-COENZYME A THIOESTERASE 8"/>
    <property type="match status" value="1"/>
</dbReference>
<protein>
    <submittedName>
        <fullName evidence="5">Acyl-CoA thioesterase II</fullName>
    </submittedName>
</protein>
<sequence length="293" mass="32570">MNHSENVAALRGVLQLSPTDPIHESRETEFFEGQSQFKPDGRVFGGQVLAQCVMAGGLTVADDRPIHSLHGYFLRTGDATRPIVFGVENLRDGGSFSARRVHAYQDGQPIMSVMSSFQLVQEGYDHGDDFPAGMPDPEDCPEIKDLVGSVNLPHVQEWLVKRPFDVRPVEPSLYLAHQGDEVSHQHVWIRASAEFPADPLLNAAALAYASDFNLLEPAMRRHGLAWQEPGLRLASLDHAMWWHRPIRVDEWMLYSQNSPSAEGGRALGAGRIFARDGQLLATVAQQGMMRVKR</sequence>
<organism evidence="5 6">
    <name type="scientific">Brevibacterium pityocampae</name>
    <dbReference type="NCBI Taxonomy" id="506594"/>
    <lineage>
        <taxon>Bacteria</taxon>
        <taxon>Bacillati</taxon>
        <taxon>Actinomycetota</taxon>
        <taxon>Actinomycetes</taxon>
        <taxon>Micrococcales</taxon>
        <taxon>Brevibacteriaceae</taxon>
        <taxon>Brevibacterium</taxon>
    </lineage>
</organism>
<evidence type="ECO:0000259" key="3">
    <source>
        <dbReference type="Pfam" id="PF02551"/>
    </source>
</evidence>
<comment type="caution">
    <text evidence="5">The sequence shown here is derived from an EMBL/GenBank/DDBJ whole genome shotgun (WGS) entry which is preliminary data.</text>
</comment>
<keyword evidence="2" id="KW-0378">Hydrolase</keyword>
<gene>
    <name evidence="5" type="ORF">GCM10023167_16760</name>
</gene>
<dbReference type="Pfam" id="PF02551">
    <property type="entry name" value="Acyl_CoA_thio"/>
    <property type="match status" value="1"/>
</dbReference>
<feature type="domain" description="Acyl-CoA thioesterase 2 C-terminal" evidence="3">
    <location>
        <begin position="173"/>
        <end position="288"/>
    </location>
</feature>
<feature type="domain" description="Acyl-CoA thioesterase-like N-terminal HotDog" evidence="4">
    <location>
        <begin position="41"/>
        <end position="118"/>
    </location>
</feature>
<comment type="similarity">
    <text evidence="1">Belongs to the C/M/P thioester hydrolase family.</text>
</comment>
<keyword evidence="6" id="KW-1185">Reference proteome</keyword>
<dbReference type="CDD" id="cd03444">
    <property type="entry name" value="Thioesterase_II_repeat1"/>
    <property type="match status" value="1"/>
</dbReference>
<dbReference type="InterPro" id="IPR042171">
    <property type="entry name" value="Acyl-CoA_hotdog"/>
</dbReference>
<dbReference type="Gene3D" id="2.40.160.210">
    <property type="entry name" value="Acyl-CoA thioesterase, double hotdog domain"/>
    <property type="match status" value="1"/>
</dbReference>
<dbReference type="InterPro" id="IPR025652">
    <property type="entry name" value="TesB_C"/>
</dbReference>
<proteinExistence type="inferred from homology"/>
<dbReference type="InterPro" id="IPR029069">
    <property type="entry name" value="HotDog_dom_sf"/>
</dbReference>
<evidence type="ECO:0000313" key="6">
    <source>
        <dbReference type="Proteomes" id="UP001500642"/>
    </source>
</evidence>